<comment type="similarity">
    <text evidence="2">Belongs to the EamA transporter family.</text>
</comment>
<evidence type="ECO:0000313" key="8">
    <source>
        <dbReference type="EMBL" id="WMB74143.1"/>
    </source>
</evidence>
<feature type="transmembrane region" description="Helical" evidence="6">
    <location>
        <begin position="211"/>
        <end position="235"/>
    </location>
</feature>
<feature type="transmembrane region" description="Helical" evidence="6">
    <location>
        <begin position="242"/>
        <end position="261"/>
    </location>
</feature>
<comment type="subcellular location">
    <subcellularLocation>
        <location evidence="1">Membrane</location>
        <topology evidence="1">Multi-pass membrane protein</topology>
    </subcellularLocation>
</comment>
<dbReference type="Pfam" id="PF00892">
    <property type="entry name" value="EamA"/>
    <property type="match status" value="2"/>
</dbReference>
<evidence type="ECO:0000256" key="5">
    <source>
        <dbReference type="ARBA" id="ARBA00023136"/>
    </source>
</evidence>
<feature type="domain" description="EamA" evidence="7">
    <location>
        <begin position="3"/>
        <end position="134"/>
    </location>
</feature>
<feature type="transmembrane region" description="Helical" evidence="6">
    <location>
        <begin position="87"/>
        <end position="107"/>
    </location>
</feature>
<dbReference type="Proteomes" id="UP001236800">
    <property type="component" value="Chromosome"/>
</dbReference>
<sequence length="303" mass="33601">MAAVMYLLMIFVWGFSWIAIKWQHGEVATEVSIFYRFAIASLLMFTIGFAFNKLQAVKLRQHPWFALQGVCLFCLNFIAFYTATHYIASGLTAVIMATAPIFNAIHGRIFYGTPTSRNFWLGVGVGLGGISLLFGADLLATQWSQNLVWGLLFSLLGTWFFSIGNMISMRNSRDNVSPFTSTAYAMCYGSAALLLIIWFKDLSFSLPLTTSYLGSLFYLAVIASVIGFTAYLILVERIGANAAAYLLVITPVVALSVSSVFEDYQWTWYSSVGLLLVALGNMLTRRQKPLAWFKSSATPAFKA</sequence>
<keyword evidence="4 6" id="KW-1133">Transmembrane helix</keyword>
<feature type="transmembrane region" description="Helical" evidence="6">
    <location>
        <begin position="5"/>
        <end position="22"/>
    </location>
</feature>
<dbReference type="GeneID" id="301338690"/>
<evidence type="ECO:0000256" key="1">
    <source>
        <dbReference type="ARBA" id="ARBA00004141"/>
    </source>
</evidence>
<dbReference type="PANTHER" id="PTHR32322:SF2">
    <property type="entry name" value="EAMA DOMAIN-CONTAINING PROTEIN"/>
    <property type="match status" value="1"/>
</dbReference>
<feature type="transmembrane region" description="Helical" evidence="6">
    <location>
        <begin position="267"/>
        <end position="284"/>
    </location>
</feature>
<evidence type="ECO:0000259" key="7">
    <source>
        <dbReference type="Pfam" id="PF00892"/>
    </source>
</evidence>
<reference evidence="8" key="1">
    <citation type="submission" date="2023-08" db="EMBL/GenBank/DDBJ databases">
        <title>Complete genome sequence of Shewanella oncorhynchi Z-P2, a siderophore putrebactin-producing bacterium.</title>
        <authorList>
            <person name="Zhang Y."/>
        </authorList>
    </citation>
    <scope>NUCLEOTIDE SEQUENCE</scope>
    <source>
        <strain evidence="8">Z-P2</strain>
    </source>
</reference>
<evidence type="ECO:0000256" key="3">
    <source>
        <dbReference type="ARBA" id="ARBA00022692"/>
    </source>
</evidence>
<dbReference type="InterPro" id="IPR037185">
    <property type="entry name" value="EmrE-like"/>
</dbReference>
<dbReference type="KEGG" id="sog:RA178_05860"/>
<feature type="transmembrane region" description="Helical" evidence="6">
    <location>
        <begin position="179"/>
        <end position="199"/>
    </location>
</feature>
<dbReference type="PANTHER" id="PTHR32322">
    <property type="entry name" value="INNER MEMBRANE TRANSPORTER"/>
    <property type="match status" value="1"/>
</dbReference>
<feature type="transmembrane region" description="Helical" evidence="6">
    <location>
        <begin position="34"/>
        <end position="52"/>
    </location>
</feature>
<keyword evidence="3 6" id="KW-0812">Transmembrane</keyword>
<feature type="transmembrane region" description="Helical" evidence="6">
    <location>
        <begin position="147"/>
        <end position="167"/>
    </location>
</feature>
<organism evidence="8">
    <name type="scientific">Shewanella oncorhynchi</name>
    <dbReference type="NCBI Taxonomy" id="2726434"/>
    <lineage>
        <taxon>Bacteria</taxon>
        <taxon>Pseudomonadati</taxon>
        <taxon>Pseudomonadota</taxon>
        <taxon>Gammaproteobacteria</taxon>
        <taxon>Alteromonadales</taxon>
        <taxon>Shewanellaceae</taxon>
        <taxon>Shewanella</taxon>
    </lineage>
</organism>
<dbReference type="AlphaFoldDB" id="A0AA50KFD9"/>
<feature type="transmembrane region" description="Helical" evidence="6">
    <location>
        <begin position="119"/>
        <end position="141"/>
    </location>
</feature>
<protein>
    <submittedName>
        <fullName evidence="8">DMT family transporter</fullName>
    </submittedName>
</protein>
<name>A0AA50KFD9_9GAMM</name>
<dbReference type="RefSeq" id="WP_306684902.1">
    <property type="nucleotide sequence ID" value="NZ_CP132914.1"/>
</dbReference>
<keyword evidence="5 6" id="KW-0472">Membrane</keyword>
<accession>A0AA50KFD9</accession>
<feature type="transmembrane region" description="Helical" evidence="6">
    <location>
        <begin position="64"/>
        <end position="81"/>
    </location>
</feature>
<dbReference type="GO" id="GO:0016020">
    <property type="term" value="C:membrane"/>
    <property type="evidence" value="ECO:0007669"/>
    <property type="project" value="UniProtKB-SubCell"/>
</dbReference>
<evidence type="ECO:0000256" key="4">
    <source>
        <dbReference type="ARBA" id="ARBA00022989"/>
    </source>
</evidence>
<dbReference type="SUPFAM" id="SSF103481">
    <property type="entry name" value="Multidrug resistance efflux transporter EmrE"/>
    <property type="match status" value="2"/>
</dbReference>
<evidence type="ECO:0000256" key="2">
    <source>
        <dbReference type="ARBA" id="ARBA00007362"/>
    </source>
</evidence>
<proteinExistence type="inferred from homology"/>
<dbReference type="InterPro" id="IPR050638">
    <property type="entry name" value="AA-Vitamin_Transporters"/>
</dbReference>
<evidence type="ECO:0000256" key="6">
    <source>
        <dbReference type="SAM" id="Phobius"/>
    </source>
</evidence>
<dbReference type="Gene3D" id="1.10.3730.20">
    <property type="match status" value="1"/>
</dbReference>
<dbReference type="EMBL" id="CP132914">
    <property type="protein sequence ID" value="WMB74143.1"/>
    <property type="molecule type" value="Genomic_DNA"/>
</dbReference>
<dbReference type="InterPro" id="IPR000620">
    <property type="entry name" value="EamA_dom"/>
</dbReference>
<gene>
    <name evidence="8" type="ORF">RA178_05860</name>
</gene>
<feature type="domain" description="EamA" evidence="7">
    <location>
        <begin position="149"/>
        <end position="284"/>
    </location>
</feature>